<evidence type="ECO:0000313" key="8">
    <source>
        <dbReference type="WBParaSite" id="BXY_0232200.1"/>
    </source>
</evidence>
<dbReference type="Gene3D" id="2.40.50.770">
    <property type="entry name" value="RecQ-mediated genome instability protein Rmi1, C-terminal domain"/>
    <property type="match status" value="1"/>
</dbReference>
<gene>
    <name evidence="5" type="ORF">BXYJ_LOCUS12249</name>
</gene>
<dbReference type="InterPro" id="IPR042470">
    <property type="entry name" value="RMI1_N_C_sf"/>
</dbReference>
<dbReference type="AlphaFoldDB" id="A0A1I7RNN5"/>
<sequence length="455" mass="50896">MSVDELKKEGWNIDEKALNKLLEDAEEPEIARDGKKLREFVLDCDLREIASPGLANAFNSTKKELNGPIVLQLSTWRNISYPEAQKHDGNVGVCLVRLTDGSQTFKGLLFEPINKLDGNTPRGTKILLEGKVRSEGGFLMLSKRNCTVLGGTVDELVEKWKVEKFGGRTGKGASNAPKWIPFGKAKKLDIKIDKNFLAMKAVNKVGENEADDDEKTAQFKAQRMAQIEALGIAAKEDEVEIEEKVEEMRISDVLNEQNKQKRDYNKEERRLDRGERSGGRGNRDNYKGGRERQGGPVVFESSRRDIPREYQRDQRPPQSSSYREPPESARGYTDDRGGLSRGGRGRGRGQTRPDSYQNRQNNRFEDQGNRRDENSRRQGEDRPQRREGGLSRGRGGRSGNSGGNQGDRDVGSSNPRGSSRGSRGQRGGRNGRNENPGYSQPPKTQTFSLADFPAL</sequence>
<dbReference type="OrthoDB" id="434939at2759"/>
<proteinExistence type="predicted"/>
<organism evidence="6 8">
    <name type="scientific">Bursaphelenchus xylophilus</name>
    <name type="common">Pinewood nematode worm</name>
    <name type="synonym">Aphelenchoides xylophilus</name>
    <dbReference type="NCBI Taxonomy" id="6326"/>
    <lineage>
        <taxon>Eukaryota</taxon>
        <taxon>Metazoa</taxon>
        <taxon>Ecdysozoa</taxon>
        <taxon>Nematoda</taxon>
        <taxon>Chromadorea</taxon>
        <taxon>Rhabditida</taxon>
        <taxon>Tylenchina</taxon>
        <taxon>Tylenchomorpha</taxon>
        <taxon>Aphelenchoidea</taxon>
        <taxon>Aphelenchoididae</taxon>
        <taxon>Bursaphelenchus</taxon>
    </lineage>
</organism>
<dbReference type="SMR" id="A0A1I7RNN5"/>
<evidence type="ECO:0000256" key="2">
    <source>
        <dbReference type="ARBA" id="ARBA00023242"/>
    </source>
</evidence>
<dbReference type="EMBL" id="CAJFCV020000005">
    <property type="protein sequence ID" value="CAG9124182.1"/>
    <property type="molecule type" value="Genomic_DNA"/>
</dbReference>
<comment type="subcellular location">
    <subcellularLocation>
        <location evidence="1">Nucleus</location>
    </subcellularLocation>
</comment>
<dbReference type="InterPro" id="IPR013894">
    <property type="entry name" value="RMI1_OB"/>
</dbReference>
<dbReference type="Proteomes" id="UP000659654">
    <property type="component" value="Unassembled WGS sequence"/>
</dbReference>
<name>A0A1I7RNN5_BURXY</name>
<feature type="compositionally biased region" description="Basic and acidic residues" evidence="3">
    <location>
        <begin position="258"/>
        <end position="293"/>
    </location>
</feature>
<dbReference type="GO" id="GO:0005634">
    <property type="term" value="C:nucleus"/>
    <property type="evidence" value="ECO:0007669"/>
    <property type="project" value="UniProtKB-SubCell"/>
</dbReference>
<dbReference type="WBParaSite" id="BXY_0232200.1">
    <property type="protein sequence ID" value="BXY_0232200.1"/>
    <property type="gene ID" value="BXY_0232200"/>
</dbReference>
<evidence type="ECO:0000313" key="5">
    <source>
        <dbReference type="EMBL" id="CAD5232158.1"/>
    </source>
</evidence>
<feature type="compositionally biased region" description="Basic and acidic residues" evidence="3">
    <location>
        <begin position="362"/>
        <end position="389"/>
    </location>
</feature>
<protein>
    <submittedName>
        <fullName evidence="5">(pine wood nematode) hypothetical protein</fullName>
    </submittedName>
    <submittedName>
        <fullName evidence="8">DUF1767 domain-containing protein</fullName>
    </submittedName>
</protein>
<evidence type="ECO:0000313" key="6">
    <source>
        <dbReference type="Proteomes" id="UP000095284"/>
    </source>
</evidence>
<dbReference type="Proteomes" id="UP000095284">
    <property type="component" value="Unplaced"/>
</dbReference>
<dbReference type="eggNOG" id="KOG3683">
    <property type="taxonomic scope" value="Eukaryota"/>
</dbReference>
<evidence type="ECO:0000256" key="3">
    <source>
        <dbReference type="SAM" id="MobiDB-lite"/>
    </source>
</evidence>
<accession>A0A1I7RNN5</accession>
<dbReference type="Pfam" id="PF08585">
    <property type="entry name" value="RMI1_N_C"/>
    <property type="match status" value="1"/>
</dbReference>
<reference evidence="8" key="1">
    <citation type="submission" date="2016-11" db="UniProtKB">
        <authorList>
            <consortium name="WormBaseParasite"/>
        </authorList>
    </citation>
    <scope>IDENTIFICATION</scope>
</reference>
<feature type="compositionally biased region" description="Polar residues" evidence="3">
    <location>
        <begin position="352"/>
        <end position="361"/>
    </location>
</feature>
<keyword evidence="7" id="KW-1185">Reference proteome</keyword>
<feature type="domain" description="RecQ mediated genome instability protein 1 OB-fold" evidence="4">
    <location>
        <begin position="90"/>
        <end position="163"/>
    </location>
</feature>
<dbReference type="PANTHER" id="PTHR13681:SF24">
    <property type="entry name" value="TUDOR DOMAIN-CONTAINING PROTEIN 3"/>
    <property type="match status" value="1"/>
</dbReference>
<feature type="compositionally biased region" description="Gly residues" evidence="3">
    <location>
        <begin position="390"/>
        <end position="405"/>
    </location>
</feature>
<keyword evidence="2" id="KW-0539">Nucleus</keyword>
<evidence type="ECO:0000259" key="4">
    <source>
        <dbReference type="Pfam" id="PF08585"/>
    </source>
</evidence>
<evidence type="ECO:0000313" key="7">
    <source>
        <dbReference type="Proteomes" id="UP000659654"/>
    </source>
</evidence>
<dbReference type="PANTHER" id="PTHR13681">
    <property type="entry name" value="SURVIVAL OF MOTOR NEURON-RELATED-SPLICING FACTOR 30-RELATED"/>
    <property type="match status" value="1"/>
</dbReference>
<dbReference type="EMBL" id="CAJFDI010000005">
    <property type="protein sequence ID" value="CAD5232158.1"/>
    <property type="molecule type" value="Genomic_DNA"/>
</dbReference>
<feature type="compositionally biased region" description="Basic and acidic residues" evidence="3">
    <location>
        <begin position="301"/>
        <end position="315"/>
    </location>
</feature>
<evidence type="ECO:0000256" key="1">
    <source>
        <dbReference type="ARBA" id="ARBA00004123"/>
    </source>
</evidence>
<dbReference type="Proteomes" id="UP000582659">
    <property type="component" value="Unassembled WGS sequence"/>
</dbReference>
<feature type="compositionally biased region" description="Basic and acidic residues" evidence="3">
    <location>
        <begin position="324"/>
        <end position="338"/>
    </location>
</feature>
<feature type="region of interest" description="Disordered" evidence="3">
    <location>
        <begin position="258"/>
        <end position="455"/>
    </location>
</feature>
<reference evidence="5" key="2">
    <citation type="submission" date="2020-09" db="EMBL/GenBank/DDBJ databases">
        <authorList>
            <person name="Kikuchi T."/>
        </authorList>
    </citation>
    <scope>NUCLEOTIDE SEQUENCE</scope>
    <source>
        <strain evidence="5">Ka4C1</strain>
    </source>
</reference>
<feature type="compositionally biased region" description="Low complexity" evidence="3">
    <location>
        <begin position="411"/>
        <end position="422"/>
    </location>
</feature>
<dbReference type="SMART" id="SM01161">
    <property type="entry name" value="DUF1767"/>
    <property type="match status" value="1"/>
</dbReference>